<feature type="compositionally biased region" description="Basic and acidic residues" evidence="6">
    <location>
        <begin position="198"/>
        <end position="308"/>
    </location>
</feature>
<dbReference type="GO" id="GO:0005634">
    <property type="term" value="C:nucleus"/>
    <property type="evidence" value="ECO:0007669"/>
    <property type="project" value="TreeGrafter"/>
</dbReference>
<reference evidence="9" key="1">
    <citation type="submission" date="2025-08" db="UniProtKB">
        <authorList>
            <consortium name="RefSeq"/>
        </authorList>
    </citation>
    <scope>IDENTIFICATION</scope>
    <source>
        <tissue evidence="9">Adult</tissue>
    </source>
</reference>
<keyword evidence="2" id="KW-0963">Cytoplasm</keyword>
<feature type="compositionally biased region" description="Basic and acidic residues" evidence="6">
    <location>
        <begin position="1220"/>
        <end position="1313"/>
    </location>
</feature>
<feature type="compositionally biased region" description="Basic and acidic residues" evidence="6">
    <location>
        <begin position="903"/>
        <end position="915"/>
    </location>
</feature>
<dbReference type="SUPFAM" id="SSF68906">
    <property type="entry name" value="SAP domain"/>
    <property type="match status" value="1"/>
</dbReference>
<dbReference type="GeneID" id="105229767"/>
<gene>
    <name evidence="9" type="primary">LOC105229767</name>
</gene>
<keyword evidence="3" id="KW-0597">Phosphoprotein</keyword>
<dbReference type="PROSITE" id="PS50800">
    <property type="entry name" value="SAP"/>
    <property type="match status" value="1"/>
</dbReference>
<feature type="region of interest" description="Disordered" evidence="6">
    <location>
        <begin position="903"/>
        <end position="994"/>
    </location>
</feature>
<dbReference type="InParanoid" id="A0A6J0RP25"/>
<feature type="region of interest" description="Disordered" evidence="6">
    <location>
        <begin position="150"/>
        <end position="323"/>
    </location>
</feature>
<sequence length="1327" mass="150626">MSYGGQQNQPWQRKGGFYQGGNNQSGMFMQQQHAASQSAFGHSAIFSQGGGGAPSVAYPQQRSTSLNPVAFQQPNTGGQTMTNSIGTVTKINNECGLINDEVFFYRNACKGAIPKLGDRVLFEASYSTTGQFKWNATLIQLMGGNMSHQTQQLPSLMGSGGGGRSGSGYNAVPPPNEYQLAQMQLQRHGSPRHSSPMRGERRNDRDRDRRERERNIRSRDSDDQLERDRKRRREDNERSRERTMSGMGRGHERDREHERERERARPEGKPDHALERRDREREREREKEREKEGERERERDRERGDRVKRSPHRPPAKGRRTRAIRRYMVQIPKNILAYNSADLQELRQRYSTLYIPSDFFHANILWPKVFTPENAFSLRRPCQFHIMHRIVDSPFEQNNDVLEPSDADYLYSAKVMLMACPPIADLYQKCFEDDDNDNEQNTVHPSRLISFLVGTRGRNEPMAIGGPWSPSLDGENPDKDPAVLIRTAIRTCKALTGIDLSQCTQWYRFVELHYHRQDHKKKDAPPRIETVVMYLPDVHSCMPNTAQWQELNQVYKNAVENVIARRSVAAKTATNNNATADLAEEASPNGEGDDAAADAANADDTATDDADKSMEAADNTANNENDAEATTVTSNGNDEAAAAAAADTTTEVITIEEVEISVAGDNSDDLKNDLPEATHYSKLDLKSMKVQDIRDELAARNLSSKGARNIVMARLAKALNTEKSEDKAGKKTAPKTEPAKAQPTPVKTVETSAKKAETKTAVVEQKEEENDKPKDEDNEEQEEWNDVIDVDMSDIVILDEYDSSKNPEETPKELNEKEKNQLIRRYKLPTKEHIIVHPNKTVKGGKFDCSMMSLSVLLDYGPEDTKERFFEVSIFAELFNEMLMRDFGFNIYKEMYLHKEENNETADGAKDKQEETANGGNKTDDAQTMEVDEESKVSADVKSNKEEGGGNGKSISERRASKRSIAADDAEGERKHKSAAVNGKEKEKEREHVSDKKMIVVKPQLLLSFIYFDTTHCGYVFEKDLEDLFSVLGLNLSRGQIRRVLGKLSIRQSFYYRKLTDKEESTEAPPKIEDADDIPSEELLKIAQGNCIYIPKENEFSGEENAIASNNDTNDNDGLVNYNGIVIHVGKLLEQIKRTEKNYGDLEKLYNDLRKQHTDLQRDHSKSTTKVKDLQSEIKSLTRKLSDADQDLFALNRKYRDQHSTLSLIYSRVAPYFSREKDKDHKSDSARDKDADKDKDKEKDKTKESTKSSKDKEKEKEKEKDKGKDKEKEKNKEKEKSKDSGKDVEKVNEAEDKNEVNKAETANEEKGTAEENEQEEEEEPMED</sequence>
<keyword evidence="9" id="KW-0132">Cell division</keyword>
<feature type="compositionally biased region" description="Polar residues" evidence="6">
    <location>
        <begin position="1"/>
        <end position="11"/>
    </location>
</feature>
<dbReference type="PANTHER" id="PTHR14304:SF11">
    <property type="entry name" value="SAP DOMAIN-CONTAINING PROTEIN"/>
    <property type="match status" value="1"/>
</dbReference>
<evidence type="ECO:0000259" key="7">
    <source>
        <dbReference type="PROSITE" id="PS50800"/>
    </source>
</evidence>
<dbReference type="RefSeq" id="XP_019847163.2">
    <property type="nucleotide sequence ID" value="XM_019991604.3"/>
</dbReference>
<feature type="compositionally biased region" description="Low complexity" evidence="6">
    <location>
        <begin position="735"/>
        <end position="745"/>
    </location>
</feature>
<feature type="compositionally biased region" description="Basic and acidic residues" evidence="6">
    <location>
        <begin position="934"/>
        <end position="948"/>
    </location>
</feature>
<feature type="compositionally biased region" description="Acidic residues" evidence="6">
    <location>
        <begin position="776"/>
        <end position="785"/>
    </location>
</feature>
<dbReference type="InterPro" id="IPR025954">
    <property type="entry name" value="DBC1/CARP1_inactive_NUDIX"/>
</dbReference>
<dbReference type="GO" id="GO:0051301">
    <property type="term" value="P:cell division"/>
    <property type="evidence" value="ECO:0007669"/>
    <property type="project" value="UniProtKB-KW"/>
</dbReference>
<dbReference type="GO" id="GO:0005737">
    <property type="term" value="C:cytoplasm"/>
    <property type="evidence" value="ECO:0007669"/>
    <property type="project" value="UniProtKB-SubCell"/>
</dbReference>
<feature type="domain" description="SAP" evidence="7">
    <location>
        <begin position="685"/>
        <end position="719"/>
    </location>
</feature>
<dbReference type="Proteomes" id="UP001652620">
    <property type="component" value="Chromosome 4"/>
</dbReference>
<dbReference type="Pfam" id="PF19256">
    <property type="entry name" value="LAIKA"/>
    <property type="match status" value="1"/>
</dbReference>
<dbReference type="GO" id="GO:0006355">
    <property type="term" value="P:regulation of DNA-templated transcription"/>
    <property type="evidence" value="ECO:0007669"/>
    <property type="project" value="InterPro"/>
</dbReference>
<evidence type="ECO:0000256" key="3">
    <source>
        <dbReference type="ARBA" id="ARBA00022553"/>
    </source>
</evidence>
<dbReference type="Pfam" id="PF14443">
    <property type="entry name" value="DBC1"/>
    <property type="match status" value="1"/>
</dbReference>
<dbReference type="PANTHER" id="PTHR14304">
    <property type="entry name" value="CELL DIVISION CYCLE AND APOPTOSIS REGULATOR PROTEIN"/>
    <property type="match status" value="1"/>
</dbReference>
<dbReference type="InterPro" id="IPR045353">
    <property type="entry name" value="LAIKA"/>
</dbReference>
<evidence type="ECO:0000313" key="8">
    <source>
        <dbReference type="Proteomes" id="UP001652620"/>
    </source>
</evidence>
<keyword evidence="4 5" id="KW-0175">Coiled coil</keyword>
<feature type="region of interest" description="Disordered" evidence="6">
    <location>
        <begin position="1220"/>
        <end position="1327"/>
    </location>
</feature>
<feature type="compositionally biased region" description="Basic and acidic residues" evidence="6">
    <location>
        <begin position="983"/>
        <end position="994"/>
    </location>
</feature>
<dbReference type="OrthoDB" id="21006at2759"/>
<accession>A0A6J0RP25</accession>
<evidence type="ECO:0000256" key="4">
    <source>
        <dbReference type="ARBA" id="ARBA00023054"/>
    </source>
</evidence>
<dbReference type="Pfam" id="PF14444">
    <property type="entry name" value="S1-like"/>
    <property type="match status" value="1"/>
</dbReference>
<feature type="coiled-coil region" evidence="5">
    <location>
        <begin position="1129"/>
        <end position="1198"/>
    </location>
</feature>
<dbReference type="InterPro" id="IPR025223">
    <property type="entry name" value="S1-like_RNA-bd_dom"/>
</dbReference>
<organism evidence="8 9">
    <name type="scientific">Bactrocera dorsalis</name>
    <name type="common">Oriental fruit fly</name>
    <name type="synonym">Dacus dorsalis</name>
    <dbReference type="NCBI Taxonomy" id="27457"/>
    <lineage>
        <taxon>Eukaryota</taxon>
        <taxon>Metazoa</taxon>
        <taxon>Ecdysozoa</taxon>
        <taxon>Arthropoda</taxon>
        <taxon>Hexapoda</taxon>
        <taxon>Insecta</taxon>
        <taxon>Pterygota</taxon>
        <taxon>Neoptera</taxon>
        <taxon>Endopterygota</taxon>
        <taxon>Diptera</taxon>
        <taxon>Brachycera</taxon>
        <taxon>Muscomorpha</taxon>
        <taxon>Tephritoidea</taxon>
        <taxon>Tephritidae</taxon>
        <taxon>Bactrocera</taxon>
        <taxon>Bactrocera</taxon>
    </lineage>
</organism>
<name>A0A6J0RP25_BACDO</name>
<evidence type="ECO:0000256" key="6">
    <source>
        <dbReference type="SAM" id="MobiDB-lite"/>
    </source>
</evidence>
<comment type="subcellular location">
    <subcellularLocation>
        <location evidence="1">Cytoplasm</location>
    </subcellularLocation>
</comment>
<feature type="compositionally biased region" description="Acidic residues" evidence="6">
    <location>
        <begin position="1314"/>
        <end position="1327"/>
    </location>
</feature>
<protein>
    <submittedName>
        <fullName evidence="9">Cell division cycle and apoptosis regulator protein 1 isoform X1</fullName>
    </submittedName>
</protein>
<evidence type="ECO:0000256" key="1">
    <source>
        <dbReference type="ARBA" id="ARBA00004496"/>
    </source>
</evidence>
<dbReference type="SMART" id="SM00513">
    <property type="entry name" value="SAP"/>
    <property type="match status" value="1"/>
</dbReference>
<evidence type="ECO:0000256" key="2">
    <source>
        <dbReference type="ARBA" id="ARBA00022490"/>
    </source>
</evidence>
<feature type="region of interest" description="Disordered" evidence="6">
    <location>
        <begin position="721"/>
        <end position="785"/>
    </location>
</feature>
<keyword evidence="8" id="KW-1185">Reference proteome</keyword>
<feature type="region of interest" description="Disordered" evidence="6">
    <location>
        <begin position="575"/>
        <end position="648"/>
    </location>
</feature>
<feature type="compositionally biased region" description="Basic residues" evidence="6">
    <location>
        <begin position="309"/>
        <end position="323"/>
    </location>
</feature>
<dbReference type="SMART" id="SM01122">
    <property type="entry name" value="DBC1"/>
    <property type="match status" value="1"/>
</dbReference>
<dbReference type="InterPro" id="IPR025224">
    <property type="entry name" value="CCAR1/CCAR2"/>
</dbReference>
<feature type="compositionally biased region" description="Low complexity" evidence="6">
    <location>
        <begin position="616"/>
        <end position="631"/>
    </location>
</feature>
<feature type="compositionally biased region" description="Low complexity" evidence="6">
    <location>
        <begin position="638"/>
        <end position="648"/>
    </location>
</feature>
<dbReference type="InterPro" id="IPR036361">
    <property type="entry name" value="SAP_dom_sf"/>
</dbReference>
<keyword evidence="9" id="KW-0131">Cell cycle</keyword>
<dbReference type="InterPro" id="IPR003034">
    <property type="entry name" value="SAP_dom"/>
</dbReference>
<feature type="region of interest" description="Disordered" evidence="6">
    <location>
        <begin position="1"/>
        <end position="23"/>
    </location>
</feature>
<proteinExistence type="predicted"/>
<evidence type="ECO:0000313" key="9">
    <source>
        <dbReference type="RefSeq" id="XP_019847163.2"/>
    </source>
</evidence>
<evidence type="ECO:0000256" key="5">
    <source>
        <dbReference type="SAM" id="Coils"/>
    </source>
</evidence>